<dbReference type="GeneID" id="97610062"/>
<dbReference type="OrthoDB" id="75363at2157"/>
<dbReference type="InterPro" id="IPR006674">
    <property type="entry name" value="HD_domain"/>
</dbReference>
<dbReference type="Pfam" id="PF01966">
    <property type="entry name" value="HD"/>
    <property type="match status" value="1"/>
</dbReference>
<keyword evidence="3" id="KW-1185">Reference proteome</keyword>
<evidence type="ECO:0000313" key="3">
    <source>
        <dbReference type="Proteomes" id="UP000245934"/>
    </source>
</evidence>
<gene>
    <name evidence="2" type="ORF">DLD82_10975</name>
</gene>
<reference evidence="2 3" key="1">
    <citation type="submission" date="2018-05" db="EMBL/GenBank/DDBJ databases">
        <title>Draft genome of Methanospirillum stamsii Pt1.</title>
        <authorList>
            <person name="Dueholm M.S."/>
            <person name="Nielsen P.H."/>
            <person name="Bakmann L.F."/>
            <person name="Otzen D.E."/>
        </authorList>
    </citation>
    <scope>NUCLEOTIDE SEQUENCE [LARGE SCALE GENOMIC DNA]</scope>
    <source>
        <strain evidence="2 3">Pt1</strain>
    </source>
</reference>
<dbReference type="EMBL" id="QGMZ01000020">
    <property type="protein sequence ID" value="PWR73273.1"/>
    <property type="molecule type" value="Genomic_DNA"/>
</dbReference>
<dbReference type="Proteomes" id="UP000245934">
    <property type="component" value="Unassembled WGS sequence"/>
</dbReference>
<name>A0A2V2ND95_9EURY</name>
<feature type="domain" description="HD" evidence="1">
    <location>
        <begin position="19"/>
        <end position="111"/>
    </location>
</feature>
<dbReference type="Gene3D" id="1.10.3210.10">
    <property type="entry name" value="Hypothetical protein af1432"/>
    <property type="match status" value="1"/>
</dbReference>
<evidence type="ECO:0000259" key="1">
    <source>
        <dbReference type="Pfam" id="PF01966"/>
    </source>
</evidence>
<sequence>MIHAIMRDMIRYFEGDVKRINHALKVFCFASLISKESGTDEREDLIVGITALLHDIGIKEAERKFQSSSGKYQEQEGPLVAREILVRYDLDDTIIDRVCFIIGNHHSYSKIDGNDFQILVEADFLVNIFEDLVRDDSVRNIRDKIFRTESGIRLLEGMYPLKSP</sequence>
<dbReference type="CDD" id="cd00077">
    <property type="entry name" value="HDc"/>
    <property type="match status" value="1"/>
</dbReference>
<accession>A0A2V2ND95</accession>
<dbReference type="InterPro" id="IPR003607">
    <property type="entry name" value="HD/PDEase_dom"/>
</dbReference>
<organism evidence="2 3">
    <name type="scientific">Methanospirillum stamsii</name>
    <dbReference type="NCBI Taxonomy" id="1277351"/>
    <lineage>
        <taxon>Archaea</taxon>
        <taxon>Methanobacteriati</taxon>
        <taxon>Methanobacteriota</taxon>
        <taxon>Stenosarchaea group</taxon>
        <taxon>Methanomicrobia</taxon>
        <taxon>Methanomicrobiales</taxon>
        <taxon>Methanospirillaceae</taxon>
        <taxon>Methanospirillum</taxon>
    </lineage>
</organism>
<keyword evidence="2" id="KW-0378">Hydrolase</keyword>
<protein>
    <submittedName>
        <fullName evidence="2">HD family phosphohydrolase</fullName>
    </submittedName>
</protein>
<dbReference type="SUPFAM" id="SSF109604">
    <property type="entry name" value="HD-domain/PDEase-like"/>
    <property type="match status" value="1"/>
</dbReference>
<evidence type="ECO:0000313" key="2">
    <source>
        <dbReference type="EMBL" id="PWR73273.1"/>
    </source>
</evidence>
<dbReference type="RefSeq" id="WP_109941169.1">
    <property type="nucleotide sequence ID" value="NZ_CP176366.1"/>
</dbReference>
<dbReference type="AlphaFoldDB" id="A0A2V2ND95"/>
<dbReference type="GO" id="GO:0016787">
    <property type="term" value="F:hydrolase activity"/>
    <property type="evidence" value="ECO:0007669"/>
    <property type="project" value="UniProtKB-KW"/>
</dbReference>
<proteinExistence type="predicted"/>
<comment type="caution">
    <text evidence="2">The sequence shown here is derived from an EMBL/GenBank/DDBJ whole genome shotgun (WGS) entry which is preliminary data.</text>
</comment>